<keyword evidence="6" id="KW-0564">Palmitate</keyword>
<evidence type="ECO:0000256" key="2">
    <source>
        <dbReference type="ARBA" id="ARBA00022679"/>
    </source>
</evidence>
<organism evidence="12 13">
    <name type="scientific">Hebeloma cylindrosporum</name>
    <dbReference type="NCBI Taxonomy" id="76867"/>
    <lineage>
        <taxon>Eukaryota</taxon>
        <taxon>Fungi</taxon>
        <taxon>Dikarya</taxon>
        <taxon>Basidiomycota</taxon>
        <taxon>Agaricomycotina</taxon>
        <taxon>Agaricomycetes</taxon>
        <taxon>Agaricomycetidae</taxon>
        <taxon>Agaricales</taxon>
        <taxon>Agaricineae</taxon>
        <taxon>Hymenogastraceae</taxon>
        <taxon>Hebeloma</taxon>
    </lineage>
</organism>
<feature type="transmembrane region" description="Helical" evidence="10">
    <location>
        <begin position="20"/>
        <end position="48"/>
    </location>
</feature>
<name>A0A0C2XSQ1_HEBCY</name>
<evidence type="ECO:0000256" key="7">
    <source>
        <dbReference type="ARBA" id="ARBA00023288"/>
    </source>
</evidence>
<comment type="domain">
    <text evidence="10">The DHHC domain is required for palmitoyltransferase activity.</text>
</comment>
<comment type="similarity">
    <text evidence="10">Belongs to the DHHC palmitoyltransferase family.</text>
</comment>
<feature type="transmembrane region" description="Helical" evidence="10">
    <location>
        <begin position="179"/>
        <end position="199"/>
    </location>
</feature>
<dbReference type="AlphaFoldDB" id="A0A0C2XSQ1"/>
<evidence type="ECO:0000256" key="9">
    <source>
        <dbReference type="ARBA" id="ARBA00048048"/>
    </source>
</evidence>
<dbReference type="PROSITE" id="PS50216">
    <property type="entry name" value="DHHC"/>
    <property type="match status" value="1"/>
</dbReference>
<reference evidence="13" key="2">
    <citation type="submission" date="2015-01" db="EMBL/GenBank/DDBJ databases">
        <title>Evolutionary Origins and Diversification of the Mycorrhizal Mutualists.</title>
        <authorList>
            <consortium name="DOE Joint Genome Institute"/>
            <consortium name="Mycorrhizal Genomics Consortium"/>
            <person name="Kohler A."/>
            <person name="Kuo A."/>
            <person name="Nagy L.G."/>
            <person name="Floudas D."/>
            <person name="Copeland A."/>
            <person name="Barry K.W."/>
            <person name="Cichocki N."/>
            <person name="Veneault-Fourrey C."/>
            <person name="LaButti K."/>
            <person name="Lindquist E.A."/>
            <person name="Lipzen A."/>
            <person name="Lundell T."/>
            <person name="Morin E."/>
            <person name="Murat C."/>
            <person name="Riley R."/>
            <person name="Ohm R."/>
            <person name="Sun H."/>
            <person name="Tunlid A."/>
            <person name="Henrissat B."/>
            <person name="Grigoriev I.V."/>
            <person name="Hibbett D.S."/>
            <person name="Martin F."/>
        </authorList>
    </citation>
    <scope>NUCLEOTIDE SEQUENCE [LARGE SCALE GENOMIC DNA]</scope>
    <source>
        <strain evidence="13">h7</strain>
    </source>
</reference>
<proteinExistence type="inferred from homology"/>
<evidence type="ECO:0000313" key="13">
    <source>
        <dbReference type="Proteomes" id="UP000053424"/>
    </source>
</evidence>
<dbReference type="OrthoDB" id="9909019at2759"/>
<evidence type="ECO:0000256" key="5">
    <source>
        <dbReference type="ARBA" id="ARBA00023136"/>
    </source>
</evidence>
<feature type="transmembrane region" description="Helical" evidence="10">
    <location>
        <begin position="219"/>
        <end position="241"/>
    </location>
</feature>
<evidence type="ECO:0000259" key="11">
    <source>
        <dbReference type="Pfam" id="PF01529"/>
    </source>
</evidence>
<keyword evidence="2 10" id="KW-0808">Transferase</keyword>
<keyword evidence="3 10" id="KW-0812">Transmembrane</keyword>
<evidence type="ECO:0000256" key="3">
    <source>
        <dbReference type="ARBA" id="ARBA00022692"/>
    </source>
</evidence>
<feature type="transmembrane region" description="Helical" evidence="10">
    <location>
        <begin position="54"/>
        <end position="75"/>
    </location>
</feature>
<evidence type="ECO:0000256" key="6">
    <source>
        <dbReference type="ARBA" id="ARBA00023139"/>
    </source>
</evidence>
<dbReference type="HOGENOM" id="CLU_054274_1_0_1"/>
<evidence type="ECO:0000256" key="8">
    <source>
        <dbReference type="ARBA" id="ARBA00023315"/>
    </source>
</evidence>
<dbReference type="GO" id="GO:0019706">
    <property type="term" value="F:protein-cysteine S-palmitoyltransferase activity"/>
    <property type="evidence" value="ECO:0007669"/>
    <property type="project" value="UniProtKB-EC"/>
</dbReference>
<feature type="domain" description="Palmitoyltransferase DHHC" evidence="11">
    <location>
        <begin position="129"/>
        <end position="255"/>
    </location>
</feature>
<keyword evidence="8 10" id="KW-0012">Acyltransferase</keyword>
<accession>A0A0C2XSQ1</accession>
<reference evidence="12 13" key="1">
    <citation type="submission" date="2014-04" db="EMBL/GenBank/DDBJ databases">
        <authorList>
            <consortium name="DOE Joint Genome Institute"/>
            <person name="Kuo A."/>
            <person name="Gay G."/>
            <person name="Dore J."/>
            <person name="Kohler A."/>
            <person name="Nagy L.G."/>
            <person name="Floudas D."/>
            <person name="Copeland A."/>
            <person name="Barry K.W."/>
            <person name="Cichocki N."/>
            <person name="Veneault-Fourrey C."/>
            <person name="LaButti K."/>
            <person name="Lindquist E.A."/>
            <person name="Lipzen A."/>
            <person name="Lundell T."/>
            <person name="Morin E."/>
            <person name="Murat C."/>
            <person name="Sun H."/>
            <person name="Tunlid A."/>
            <person name="Henrissat B."/>
            <person name="Grigoriev I.V."/>
            <person name="Hibbett D.S."/>
            <person name="Martin F."/>
            <person name="Nordberg H.P."/>
            <person name="Cantor M.N."/>
            <person name="Hua S.X."/>
        </authorList>
    </citation>
    <scope>NUCLEOTIDE SEQUENCE [LARGE SCALE GENOMIC DNA]</scope>
    <source>
        <strain evidence="13">h7</strain>
    </source>
</reference>
<keyword evidence="5 10" id="KW-0472">Membrane</keyword>
<protein>
    <recommendedName>
        <fullName evidence="10">Palmitoyltransferase</fullName>
        <ecNumber evidence="10">2.3.1.225</ecNumber>
    </recommendedName>
</protein>
<evidence type="ECO:0000256" key="4">
    <source>
        <dbReference type="ARBA" id="ARBA00022989"/>
    </source>
</evidence>
<dbReference type="Proteomes" id="UP000053424">
    <property type="component" value="Unassembled WGS sequence"/>
</dbReference>
<dbReference type="GO" id="GO:0016020">
    <property type="term" value="C:membrane"/>
    <property type="evidence" value="ECO:0007669"/>
    <property type="project" value="UniProtKB-SubCell"/>
</dbReference>
<dbReference type="Pfam" id="PF01529">
    <property type="entry name" value="DHHC"/>
    <property type="match status" value="1"/>
</dbReference>
<evidence type="ECO:0000256" key="1">
    <source>
        <dbReference type="ARBA" id="ARBA00004141"/>
    </source>
</evidence>
<keyword evidence="4 10" id="KW-1133">Transmembrane helix</keyword>
<keyword evidence="13" id="KW-1185">Reference proteome</keyword>
<keyword evidence="7" id="KW-0449">Lipoprotein</keyword>
<dbReference type="STRING" id="686832.A0A0C2XSQ1"/>
<dbReference type="InterPro" id="IPR039859">
    <property type="entry name" value="PFA4/ZDH16/20/ERF2-like"/>
</dbReference>
<dbReference type="InterPro" id="IPR001594">
    <property type="entry name" value="Palmitoyltrfase_DHHC"/>
</dbReference>
<evidence type="ECO:0000313" key="12">
    <source>
        <dbReference type="EMBL" id="KIM40728.1"/>
    </source>
</evidence>
<gene>
    <name evidence="12" type="ORF">M413DRAFT_72790</name>
</gene>
<dbReference type="EC" id="2.3.1.225" evidence="10"/>
<comment type="catalytic activity">
    <reaction evidence="9 10">
        <text>L-cysteinyl-[protein] + hexadecanoyl-CoA = S-hexadecanoyl-L-cysteinyl-[protein] + CoA</text>
        <dbReference type="Rhea" id="RHEA:36683"/>
        <dbReference type="Rhea" id="RHEA-COMP:10131"/>
        <dbReference type="Rhea" id="RHEA-COMP:11032"/>
        <dbReference type="ChEBI" id="CHEBI:29950"/>
        <dbReference type="ChEBI" id="CHEBI:57287"/>
        <dbReference type="ChEBI" id="CHEBI:57379"/>
        <dbReference type="ChEBI" id="CHEBI:74151"/>
        <dbReference type="EC" id="2.3.1.225"/>
    </reaction>
</comment>
<evidence type="ECO:0000256" key="10">
    <source>
        <dbReference type="RuleBase" id="RU079119"/>
    </source>
</evidence>
<sequence length="341" mass="38974">MICSRRVFRCFKTLERWGNIVTGAAGPYFVGLAVVLISMGTICFFDVIAPTLSFPFLTIPICILIALNLFMHYFYVVTVKPGFLEDPPREHGSSIFWAKKGNRKGKQKSLTGGVRWSSRGVKVTPASYTKCSKCAKLRPERAHHCRICNKCVLKYDHHCPVNVFAGINQCVGLHNERHFILFMAYLVLATFCLCVSGYTRFFDSLGVTYQIWEHHVPEIMFAMIYILSIVLCFAVGVMLAYHLYGISWGETSVEGQDHEEYRRKAKERNDKFVNSYDLGKKKNFEFFFNVGEGGYGIITLFVPLRINPYTDGFSWARREGYDSHHGIRQGEELTDEEEADV</sequence>
<dbReference type="PANTHER" id="PTHR12246">
    <property type="entry name" value="PALMITOYLTRANSFERASE ZDHHC16"/>
    <property type="match status" value="1"/>
</dbReference>
<dbReference type="EMBL" id="KN831782">
    <property type="protein sequence ID" value="KIM40728.1"/>
    <property type="molecule type" value="Genomic_DNA"/>
</dbReference>
<comment type="subcellular location">
    <subcellularLocation>
        <location evidence="1">Membrane</location>
        <topology evidence="1">Multi-pass membrane protein</topology>
    </subcellularLocation>
</comment>